<evidence type="ECO:0000256" key="2">
    <source>
        <dbReference type="ARBA" id="ARBA00022692"/>
    </source>
</evidence>
<feature type="transmembrane region" description="Helical" evidence="5">
    <location>
        <begin position="43"/>
        <end position="61"/>
    </location>
</feature>
<proteinExistence type="predicted"/>
<feature type="transmembrane region" description="Helical" evidence="5">
    <location>
        <begin position="82"/>
        <end position="106"/>
    </location>
</feature>
<name>A0A6S6SES7_9BACT</name>
<feature type="transmembrane region" description="Helical" evidence="5">
    <location>
        <begin position="9"/>
        <end position="31"/>
    </location>
</feature>
<evidence type="ECO:0008006" key="7">
    <source>
        <dbReference type="Google" id="ProtNLM"/>
    </source>
</evidence>
<organism evidence="6">
    <name type="scientific">uncultured Sulfurovum sp</name>
    <dbReference type="NCBI Taxonomy" id="269237"/>
    <lineage>
        <taxon>Bacteria</taxon>
        <taxon>Pseudomonadati</taxon>
        <taxon>Campylobacterota</taxon>
        <taxon>Epsilonproteobacteria</taxon>
        <taxon>Campylobacterales</taxon>
        <taxon>Sulfurovaceae</taxon>
        <taxon>Sulfurovum</taxon>
        <taxon>environmental samples</taxon>
    </lineage>
</organism>
<dbReference type="AlphaFoldDB" id="A0A6S6SES7"/>
<dbReference type="GO" id="GO:0016020">
    <property type="term" value="C:membrane"/>
    <property type="evidence" value="ECO:0007669"/>
    <property type="project" value="UniProtKB-SubCell"/>
</dbReference>
<gene>
    <name evidence="6" type="ORF">HELGO_WM29505</name>
</gene>
<reference evidence="6" key="1">
    <citation type="submission" date="2020-01" db="EMBL/GenBank/DDBJ databases">
        <authorList>
            <person name="Meier V. D."/>
            <person name="Meier V D."/>
        </authorList>
    </citation>
    <scope>NUCLEOTIDE SEQUENCE</scope>
    <source>
        <strain evidence="6">HLG_WM_MAG_02</strain>
    </source>
</reference>
<sequence length="214" mass="23899">MINYKRKLVFMEFMGFHIVDIVIVGLIAFLAIKGLVNGFSKELLNFITIVAGVVLAARYNIKVVQFINEQNLLPQIPEEFAKIAGFVLILSSIWLLIAFISSIITNLTSGPSGFLSRLLGYILSVARYLFIFSLIIFGVSQSEFFKKSATKFKSETQLFQPMTEIGAKILNIELNTSTLKDNNITTIMKKIGLTDLNLSKKPSSTVVEDNLSNY</sequence>
<accession>A0A6S6SES7</accession>
<keyword evidence="2 5" id="KW-0812">Transmembrane</keyword>
<dbReference type="InterPro" id="IPR003825">
    <property type="entry name" value="Colicin-V_CvpA"/>
</dbReference>
<evidence type="ECO:0000256" key="3">
    <source>
        <dbReference type="ARBA" id="ARBA00022989"/>
    </source>
</evidence>
<keyword evidence="3 5" id="KW-1133">Transmembrane helix</keyword>
<dbReference type="GO" id="GO:0009403">
    <property type="term" value="P:toxin biosynthetic process"/>
    <property type="evidence" value="ECO:0007669"/>
    <property type="project" value="InterPro"/>
</dbReference>
<evidence type="ECO:0000256" key="5">
    <source>
        <dbReference type="SAM" id="Phobius"/>
    </source>
</evidence>
<evidence type="ECO:0000313" key="6">
    <source>
        <dbReference type="EMBL" id="CAA6803514.1"/>
    </source>
</evidence>
<keyword evidence="4 5" id="KW-0472">Membrane</keyword>
<dbReference type="Pfam" id="PF02674">
    <property type="entry name" value="Colicin_V"/>
    <property type="match status" value="1"/>
</dbReference>
<protein>
    <recommendedName>
        <fullName evidence="7">CvpA family protein</fullName>
    </recommendedName>
</protein>
<evidence type="ECO:0000256" key="4">
    <source>
        <dbReference type="ARBA" id="ARBA00023136"/>
    </source>
</evidence>
<feature type="transmembrane region" description="Helical" evidence="5">
    <location>
        <begin position="118"/>
        <end position="139"/>
    </location>
</feature>
<comment type="subcellular location">
    <subcellularLocation>
        <location evidence="1">Membrane</location>
        <topology evidence="1">Multi-pass membrane protein</topology>
    </subcellularLocation>
</comment>
<dbReference type="EMBL" id="CACVAZ010000013">
    <property type="protein sequence ID" value="CAA6803514.1"/>
    <property type="molecule type" value="Genomic_DNA"/>
</dbReference>
<evidence type="ECO:0000256" key="1">
    <source>
        <dbReference type="ARBA" id="ARBA00004141"/>
    </source>
</evidence>